<evidence type="ECO:0000313" key="5">
    <source>
        <dbReference type="Proteomes" id="UP000030021"/>
    </source>
</evidence>
<feature type="domain" description="5'-Nucleotidase C-terminal" evidence="2">
    <location>
        <begin position="410"/>
        <end position="547"/>
    </location>
</feature>
<dbReference type="GO" id="GO:0000166">
    <property type="term" value="F:nucleotide binding"/>
    <property type="evidence" value="ECO:0007669"/>
    <property type="project" value="InterPro"/>
</dbReference>
<name>A0A0A0HL18_9RHOB</name>
<dbReference type="eggNOG" id="COG3391">
    <property type="taxonomic scope" value="Bacteria"/>
</dbReference>
<dbReference type="PATRIC" id="fig|1288298.3.peg.1393"/>
<dbReference type="Gene3D" id="2.130.10.10">
    <property type="entry name" value="YVTN repeat-like/Quinoprotein amine dehydrogenase"/>
    <property type="match status" value="1"/>
</dbReference>
<dbReference type="eggNOG" id="COG0737">
    <property type="taxonomic scope" value="Bacteria"/>
</dbReference>
<dbReference type="GO" id="GO:0004035">
    <property type="term" value="F:alkaline phosphatase activity"/>
    <property type="evidence" value="ECO:0007669"/>
    <property type="project" value="UniProtKB-EC"/>
</dbReference>
<dbReference type="STRING" id="215743.ROSMUCSMR3_00385"/>
<dbReference type="PANTHER" id="PTHR46928:SF1">
    <property type="entry name" value="MESENCHYME-SPECIFIC CELL SURFACE GLYCOPROTEIN"/>
    <property type="match status" value="1"/>
</dbReference>
<dbReference type="InterPro" id="IPR008334">
    <property type="entry name" value="5'-Nucleotdase_C"/>
</dbReference>
<dbReference type="SUPFAM" id="SSF51120">
    <property type="entry name" value="beta-Roll"/>
    <property type="match status" value="2"/>
</dbReference>
<dbReference type="Gene3D" id="3.90.780.10">
    <property type="entry name" value="5'-Nucleotidase, C-terminal domain"/>
    <property type="match status" value="1"/>
</dbReference>
<dbReference type="InterPro" id="IPR036907">
    <property type="entry name" value="5'-Nucleotdase_C_sf"/>
</dbReference>
<feature type="compositionally biased region" description="Gly residues" evidence="1">
    <location>
        <begin position="1264"/>
        <end position="1276"/>
    </location>
</feature>
<sequence>MAYTLQLLHANDLEGGVAALDNAPNFAAIVDTLEDTFENTVLLSAGDNYIPGPFFSTAADRSFRATLTNAYERFYTEVLGQDLTDVTLDLREAPGRVDITIMNVLGFDASAVGNHEFDPGTSAFASVIDGAGGNGTINWVGALFPYLTSNIDFSEDANLGDLFTTQLLTSDAFAESLADQAAGNFGPAIAPATLIEEGGELIGVVGATTQIIESISSTGGTNEITGGATDMAALAAVIQPQIDALIAAGANKIILTSHLQQIALEKELAGLLDGVDIIIAGGSNTLQADANDRLRDGDEAAEGYPFLTVDANGNPVAIVSTDGEYSYLGRLVVEFDDNGVLVASSIDADVSGTFATDDQGVLDVTGAANLQEALDSSAKASIVQDLTDAVQVIVDEADAIAFGNHDVFLDGRRETVRTEESNLGNLTADANLSAARDADTTVNVSFKNGGGIRAEIGSSTNTGTDAGDGVLSQLDLQNSLRFNNGLAVATVTKEGFLMLLEHGVADTDTEAGNTPGRFFQIGGFRVSFDENGTAQELVTDLNGDYVVDPATDRPQVAVAGDRIKTVALIDPETGDDIVIFRDGAFTAEAPETIRMVTLDFLMLTNGDGYPFQELISDVQFLTPEGGITSDAEADRLGEQQALGDFMSENFPDADNAFANAETDVTNDLRIVQLARNGGVDRILLDENTPTLGTSIAAELLSGETELFTGGSEVVSVDAGRAYVTNGAQNRIDAFDAATGEKLGEFDLGQVTGFASVQSVAAKNGLVAAALSVTPAEANGVVAIFDLDGNLLNTVEVGNLPDMLTFTPDGTRILVANEGEPLDGTDPLGGVSIIDVSGGAANATAVTLDFSAFDGQEDSLREAGVLIQPGNSASQDLEPEYITVLPDGVTAWVSLQEANAYAVIDLTTNTVTDIRSFGLVDRSLPGNEIDASNRDNAINLQTYDNLFGMRQPDGITSIEIGGETYIFTANEGDARDATEARIGSLDLDPTAFPNADILQLNENLGRLNVRTDLGDTDGDGDYDQLFHYGSRSFTIYNTAGEIVFDSGSQFSQLIAEIRPGLFNQDEGEFDNRSDDKGVEPEAIAVGVVEGKPYVFIGLERDSGIMVFDISDPANPVFDRYIDSEANGNISPETIAFIPADQSATGFAQIAIAYEGDGNTVIYNLDNLGVDSSPTGRSDGDDTLAGTDGDDRFGAGAGDDLVSGGAGDDNLGGGFGNDTVNGGLGNDTIGAGLGDDIVNGGAGNDVANGGAGNDRVLGEDGDDRLGGGQGADTIDGGEGNDFIGGGFGTDLIEGGAGNDTIGGGLGDDDVFGGDGDDFLAGGGRDDLLDGGTGNDTLNGGEGNDLMTGGEGLDTFVFNRLTSGEADIITDFDAATETVILRSLANFDALDITDTVAGAVVTVDGQTITFEGVLAADLTADNFLFG</sequence>
<accession>A0A0A0HL18</accession>
<dbReference type="HOGENOM" id="CLU_005854_3_0_5"/>
<dbReference type="Pfam" id="PF22494">
    <property type="entry name" value="choice_anch_I"/>
    <property type="match status" value="1"/>
</dbReference>
<feature type="region of interest" description="Disordered" evidence="1">
    <location>
        <begin position="1168"/>
        <end position="1203"/>
    </location>
</feature>
<feature type="region of interest" description="Disordered" evidence="1">
    <location>
        <begin position="1247"/>
        <end position="1276"/>
    </location>
</feature>
<dbReference type="GO" id="GO:0005509">
    <property type="term" value="F:calcium ion binding"/>
    <property type="evidence" value="ECO:0007669"/>
    <property type="project" value="InterPro"/>
</dbReference>
<dbReference type="InterPro" id="IPR011044">
    <property type="entry name" value="Quino_amine_DH_bsu"/>
</dbReference>
<dbReference type="SUPFAM" id="SSF56300">
    <property type="entry name" value="Metallo-dependent phosphatases"/>
    <property type="match status" value="1"/>
</dbReference>
<dbReference type="InterPro" id="IPR015943">
    <property type="entry name" value="WD40/YVTN_repeat-like_dom_sf"/>
</dbReference>
<dbReference type="GO" id="GO:0009166">
    <property type="term" value="P:nucleotide catabolic process"/>
    <property type="evidence" value="ECO:0007669"/>
    <property type="project" value="InterPro"/>
</dbReference>
<evidence type="ECO:0000256" key="1">
    <source>
        <dbReference type="SAM" id="MobiDB-lite"/>
    </source>
</evidence>
<dbReference type="Gene3D" id="3.60.21.10">
    <property type="match status" value="1"/>
</dbReference>
<keyword evidence="4" id="KW-0378">Hydrolase</keyword>
<dbReference type="Pfam" id="PF02872">
    <property type="entry name" value="5_nucleotid_C"/>
    <property type="match status" value="1"/>
</dbReference>
<organism evidence="4 5">
    <name type="scientific">Roseovarius mucosus DSM 17069</name>
    <dbReference type="NCBI Taxonomy" id="1288298"/>
    <lineage>
        <taxon>Bacteria</taxon>
        <taxon>Pseudomonadati</taxon>
        <taxon>Pseudomonadota</taxon>
        <taxon>Alphaproteobacteria</taxon>
        <taxon>Rhodobacterales</taxon>
        <taxon>Roseobacteraceae</taxon>
        <taxon>Roseovarius</taxon>
    </lineage>
</organism>
<dbReference type="InterPro" id="IPR011049">
    <property type="entry name" value="Serralysin-like_metalloprot_C"/>
</dbReference>
<dbReference type="InterPro" id="IPR001343">
    <property type="entry name" value="Hemolysn_Ca-bd"/>
</dbReference>
<dbReference type="Gene3D" id="2.150.10.10">
    <property type="entry name" value="Serralysin-like metalloprotease, C-terminal"/>
    <property type="match status" value="3"/>
</dbReference>
<dbReference type="Proteomes" id="UP000030021">
    <property type="component" value="Unassembled WGS sequence"/>
</dbReference>
<dbReference type="InterPro" id="IPR029052">
    <property type="entry name" value="Metallo-depent_PP-like"/>
</dbReference>
<dbReference type="PROSITE" id="PS00330">
    <property type="entry name" value="HEMOLYSIN_CALCIUM"/>
    <property type="match status" value="1"/>
</dbReference>
<protein>
    <submittedName>
        <fullName evidence="4">5'-nucleotidase/2',3'-cyclic phosphodiesterase</fullName>
        <ecNumber evidence="4">3.1.3.1</ecNumber>
    </submittedName>
</protein>
<dbReference type="SUPFAM" id="SSF55816">
    <property type="entry name" value="5'-nucleotidase (syn. UDP-sugar hydrolase), C-terminal domain"/>
    <property type="match status" value="1"/>
</dbReference>
<proteinExistence type="predicted"/>
<evidence type="ECO:0000259" key="2">
    <source>
        <dbReference type="Pfam" id="PF02872"/>
    </source>
</evidence>
<reference evidence="4 5" key="1">
    <citation type="submission" date="2013-01" db="EMBL/GenBank/DDBJ databases">
        <authorList>
            <person name="Fiebig A."/>
            <person name="Goeker M."/>
            <person name="Klenk H.-P.P."/>
        </authorList>
    </citation>
    <scope>NUCLEOTIDE SEQUENCE [LARGE SCALE GENOMIC DNA]</scope>
    <source>
        <strain evidence="4 5">DSM 17069</strain>
    </source>
</reference>
<dbReference type="InterPro" id="IPR006146">
    <property type="entry name" value="5'-Nucleotdase_CS"/>
</dbReference>
<dbReference type="SUPFAM" id="SSF50969">
    <property type="entry name" value="YVTN repeat-like/Quinoprotein amine dehydrogenase"/>
    <property type="match status" value="1"/>
</dbReference>
<dbReference type="InterPro" id="IPR018511">
    <property type="entry name" value="Hemolysin-typ_Ca-bd_CS"/>
</dbReference>
<evidence type="ECO:0000259" key="3">
    <source>
        <dbReference type="Pfam" id="PF22494"/>
    </source>
</evidence>
<comment type="caution">
    <text evidence="4">The sequence shown here is derived from an EMBL/GenBank/DDBJ whole genome shotgun (WGS) entry which is preliminary data.</text>
</comment>
<dbReference type="EMBL" id="AONH01000007">
    <property type="protein sequence ID" value="KGM88547.1"/>
    <property type="molecule type" value="Genomic_DNA"/>
</dbReference>
<dbReference type="PROSITE" id="PS00786">
    <property type="entry name" value="5_NUCLEOTIDASE_2"/>
    <property type="match status" value="1"/>
</dbReference>
<dbReference type="InterPro" id="IPR055188">
    <property type="entry name" value="Choice_anch_I"/>
</dbReference>
<dbReference type="EC" id="3.1.3.1" evidence="4"/>
<dbReference type="NCBIfam" id="NF038117">
    <property type="entry name" value="choice_anch_I"/>
    <property type="match status" value="1"/>
</dbReference>
<dbReference type="eggNOG" id="COG2931">
    <property type="taxonomic scope" value="Bacteria"/>
</dbReference>
<dbReference type="InterPro" id="IPR052956">
    <property type="entry name" value="Mesenchyme-surface_protein"/>
</dbReference>
<dbReference type="PRINTS" id="PR00313">
    <property type="entry name" value="CABNDNGRPT"/>
</dbReference>
<dbReference type="Pfam" id="PF00353">
    <property type="entry name" value="HemolysinCabind"/>
    <property type="match status" value="5"/>
</dbReference>
<dbReference type="RefSeq" id="WP_037271334.1">
    <property type="nucleotide sequence ID" value="NZ_KN293978.2"/>
</dbReference>
<feature type="domain" description="Choice-of-anchor I" evidence="3">
    <location>
        <begin position="708"/>
        <end position="1161"/>
    </location>
</feature>
<gene>
    <name evidence="4" type="ORF">rosmuc_01380</name>
</gene>
<dbReference type="PANTHER" id="PTHR46928">
    <property type="entry name" value="MESENCHYME-SPECIFIC CELL SURFACE GLYCOPROTEIN"/>
    <property type="match status" value="1"/>
</dbReference>
<dbReference type="OrthoDB" id="9773411at2"/>
<evidence type="ECO:0000313" key="4">
    <source>
        <dbReference type="EMBL" id="KGM88547.1"/>
    </source>
</evidence>